<dbReference type="InterPro" id="IPR006311">
    <property type="entry name" value="TAT_signal"/>
</dbReference>
<accession>E6Q1Q8</accession>
<dbReference type="EMBL" id="CABO01000013">
    <property type="protein sequence ID" value="CBI01118.1"/>
    <property type="molecule type" value="Genomic_DNA"/>
</dbReference>
<reference evidence="2" key="1">
    <citation type="submission" date="2009-10" db="EMBL/GenBank/DDBJ databases">
        <title>Diversity of trophic interactions inside an arsenic-rich microbial ecosystem.</title>
        <authorList>
            <person name="Bertin P.N."/>
            <person name="Heinrich-Salmeron A."/>
            <person name="Pelletier E."/>
            <person name="Goulhen-Chollet F."/>
            <person name="Arsene-Ploetze F."/>
            <person name="Gallien S."/>
            <person name="Calteau A."/>
            <person name="Vallenet D."/>
            <person name="Casiot C."/>
            <person name="Chane-Woon-Ming B."/>
            <person name="Giloteaux L."/>
            <person name="Barakat M."/>
            <person name="Bonnefoy V."/>
            <person name="Bruneel O."/>
            <person name="Chandler M."/>
            <person name="Cleiss J."/>
            <person name="Duran R."/>
            <person name="Elbaz-Poulichet F."/>
            <person name="Fonknechten N."/>
            <person name="Lauga B."/>
            <person name="Mornico D."/>
            <person name="Ortet P."/>
            <person name="Schaeffer C."/>
            <person name="Siguier P."/>
            <person name="Alexander Thil Smith A."/>
            <person name="Van Dorsselaer A."/>
            <person name="Weissenbach J."/>
            <person name="Medigue C."/>
            <person name="Le Paslier D."/>
        </authorList>
    </citation>
    <scope>NUCLEOTIDE SEQUENCE</scope>
</reference>
<feature type="region of interest" description="Disordered" evidence="1">
    <location>
        <begin position="30"/>
        <end position="51"/>
    </location>
</feature>
<name>E6Q1Q8_9ZZZZ</name>
<proteinExistence type="predicted"/>
<dbReference type="AlphaFoldDB" id="E6Q1Q8"/>
<comment type="caution">
    <text evidence="2">The sequence shown here is derived from an EMBL/GenBank/DDBJ whole genome shotgun (WGS) entry which is preliminary data.</text>
</comment>
<evidence type="ECO:0000313" key="2">
    <source>
        <dbReference type="EMBL" id="CBI01118.1"/>
    </source>
</evidence>
<feature type="region of interest" description="Disordered" evidence="1">
    <location>
        <begin position="88"/>
        <end position="108"/>
    </location>
</feature>
<dbReference type="PROSITE" id="PS51318">
    <property type="entry name" value="TAT"/>
    <property type="match status" value="1"/>
</dbReference>
<organism evidence="2">
    <name type="scientific">mine drainage metagenome</name>
    <dbReference type="NCBI Taxonomy" id="410659"/>
    <lineage>
        <taxon>unclassified sequences</taxon>
        <taxon>metagenomes</taxon>
        <taxon>ecological metagenomes</taxon>
    </lineage>
</organism>
<evidence type="ECO:0000256" key="1">
    <source>
        <dbReference type="SAM" id="MobiDB-lite"/>
    </source>
</evidence>
<sequence>MKSSRRVFLAGAALGVGAALLPSAPVIEASPAAKPTASPTPAPAPTPSPGALDLARAMRRFDPQLTDAQVEKIAQGIEQGYSFGSSLNPHGTFLQNGDAPVPQFEVRP</sequence>
<protein>
    <submittedName>
        <fullName evidence="2">Uncharacterized protein</fullName>
    </submittedName>
</protein>
<feature type="compositionally biased region" description="Pro residues" evidence="1">
    <location>
        <begin position="38"/>
        <end position="48"/>
    </location>
</feature>
<gene>
    <name evidence="2" type="ORF">CARN4_0471</name>
</gene>